<dbReference type="KEGG" id="fgg:FSB75_04510"/>
<dbReference type="Gene3D" id="3.90.1570.10">
    <property type="entry name" value="tt1808, chain A"/>
    <property type="match status" value="1"/>
</dbReference>
<dbReference type="InterPro" id="IPR012296">
    <property type="entry name" value="Nuclease_put_TT1808"/>
</dbReference>
<keyword evidence="2" id="KW-0540">Nuclease</keyword>
<dbReference type="RefSeq" id="WP_146783405.1">
    <property type="nucleotide sequence ID" value="NZ_BAABIO010000006.1"/>
</dbReference>
<dbReference type="GO" id="GO:0004519">
    <property type="term" value="F:endonuclease activity"/>
    <property type="evidence" value="ECO:0007669"/>
    <property type="project" value="UniProtKB-KW"/>
</dbReference>
<proteinExistence type="predicted"/>
<reference evidence="2 3" key="1">
    <citation type="journal article" date="2015" name="Int. J. Syst. Evol. Microbiol.">
        <title>Flavisolibacter ginsenosidimutans sp. nov., with ginsenoside-converting activity isolated from soil used for cultivating ginseng.</title>
        <authorList>
            <person name="Zhao Y."/>
            <person name="Liu Q."/>
            <person name="Kang M.S."/>
            <person name="Jin F."/>
            <person name="Yu H."/>
            <person name="Im W.T."/>
        </authorList>
    </citation>
    <scope>NUCLEOTIDE SEQUENCE [LARGE SCALE GENOMIC DNA]</scope>
    <source>
        <strain evidence="2 3">Gsoil 636</strain>
    </source>
</reference>
<protein>
    <submittedName>
        <fullName evidence="2">Uma2 family endonuclease</fullName>
    </submittedName>
</protein>
<dbReference type="InterPro" id="IPR008538">
    <property type="entry name" value="Uma2"/>
</dbReference>
<organism evidence="2 3">
    <name type="scientific">Flavisolibacter ginsenosidimutans</name>
    <dbReference type="NCBI Taxonomy" id="661481"/>
    <lineage>
        <taxon>Bacteria</taxon>
        <taxon>Pseudomonadati</taxon>
        <taxon>Bacteroidota</taxon>
        <taxon>Chitinophagia</taxon>
        <taxon>Chitinophagales</taxon>
        <taxon>Chitinophagaceae</taxon>
        <taxon>Flavisolibacter</taxon>
    </lineage>
</organism>
<feature type="domain" description="Putative restriction endonuclease" evidence="1">
    <location>
        <begin position="18"/>
        <end position="181"/>
    </location>
</feature>
<sequence>MDVQEPAQAYSRKNWTIEEYLEMETASDEKHEYYHGEVFAMSGALQPHNAIAANVLSELRIGLKGKGCRPYGSDMRIHIQSNTLFTYPDVSVFCSEVKTLNDDKFNALNPVVLIEVLSKSTKAYDRGDKFKLYRDITSLKECVLIDSMSVFIEAFAVNASGHWELREYETVDDVLQFQSLPVSIPLKDIYEDSGLTGAESSLFL</sequence>
<evidence type="ECO:0000313" key="3">
    <source>
        <dbReference type="Proteomes" id="UP000321204"/>
    </source>
</evidence>
<dbReference type="PANTHER" id="PTHR36558">
    <property type="entry name" value="GLR1098 PROTEIN"/>
    <property type="match status" value="1"/>
</dbReference>
<gene>
    <name evidence="2" type="ORF">FSB75_04510</name>
</gene>
<dbReference type="SUPFAM" id="SSF52980">
    <property type="entry name" value="Restriction endonuclease-like"/>
    <property type="match status" value="1"/>
</dbReference>
<dbReference type="OrthoDB" id="668969at2"/>
<keyword evidence="2" id="KW-0255">Endonuclease</keyword>
<keyword evidence="3" id="KW-1185">Reference proteome</keyword>
<evidence type="ECO:0000313" key="2">
    <source>
        <dbReference type="EMBL" id="QEC55196.1"/>
    </source>
</evidence>
<name>A0A5B8UFW2_9BACT</name>
<dbReference type="PANTHER" id="PTHR36558:SF1">
    <property type="entry name" value="RESTRICTION ENDONUCLEASE DOMAIN-CONTAINING PROTEIN-RELATED"/>
    <property type="match status" value="1"/>
</dbReference>
<dbReference type="AlphaFoldDB" id="A0A5B8UFW2"/>
<dbReference type="CDD" id="cd06260">
    <property type="entry name" value="DUF820-like"/>
    <property type="match status" value="1"/>
</dbReference>
<dbReference type="Pfam" id="PF05685">
    <property type="entry name" value="Uma2"/>
    <property type="match status" value="1"/>
</dbReference>
<keyword evidence="2" id="KW-0378">Hydrolase</keyword>
<dbReference type="Proteomes" id="UP000321204">
    <property type="component" value="Chromosome"/>
</dbReference>
<accession>A0A5B8UFW2</accession>
<dbReference type="InterPro" id="IPR011335">
    <property type="entry name" value="Restrct_endonuc-II-like"/>
</dbReference>
<evidence type="ECO:0000259" key="1">
    <source>
        <dbReference type="Pfam" id="PF05685"/>
    </source>
</evidence>
<dbReference type="EMBL" id="CP042433">
    <property type="protein sequence ID" value="QEC55196.1"/>
    <property type="molecule type" value="Genomic_DNA"/>
</dbReference>